<reference evidence="2 3" key="1">
    <citation type="submission" date="2020-04" db="EMBL/GenBank/DDBJ databases">
        <title>Perkinsus olseni comparative genomics.</title>
        <authorList>
            <person name="Bogema D.R."/>
        </authorList>
    </citation>
    <scope>NUCLEOTIDE SEQUENCE [LARGE SCALE GENOMIC DNA]</scope>
    <source>
        <strain evidence="2">00978-12</strain>
    </source>
</reference>
<dbReference type="OrthoDB" id="10642385at2759"/>
<feature type="region of interest" description="Disordered" evidence="1">
    <location>
        <begin position="113"/>
        <end position="171"/>
    </location>
</feature>
<proteinExistence type="predicted"/>
<protein>
    <submittedName>
        <fullName evidence="2">Uncharacterized protein</fullName>
    </submittedName>
</protein>
<evidence type="ECO:0000256" key="1">
    <source>
        <dbReference type="SAM" id="MobiDB-lite"/>
    </source>
</evidence>
<feature type="compositionally biased region" description="Low complexity" evidence="1">
    <location>
        <begin position="140"/>
        <end position="153"/>
    </location>
</feature>
<gene>
    <name evidence="2" type="ORF">FOZ60_003633</name>
</gene>
<sequence>MPSTTTPTPALRYFKLPNKDRYAPAQVLRSSESGHAMFIIVEAHIATVCAPLLGDSVHYFNLDNRPFLGAWIPSSHKTQWRISLETVPIGKNIGIQGRPLAPEDVPVDLEIPTAPDNFDIETSEDDENDNREFLSYSSRNPATPENAATPATTGTSQSPAVSPSPQGVTADYPVSTSETAANAVPIPNGKVFTGIDDQRPISDILKAANEAAACNAWTSVEEINPQPQATAAAYGTEVRRLCSLLHHQYSSETELVKPCIDGILWLWAISKFYPTISSSSKRRGNRSRLQGGPIDERVLKHKLLMTLPTVHREVGLNKMASVGYHELLHELIQLDRVRQLANAHRKTGHQANNPKFISAVDTNNNAFCGSSAIPTARKQGPWQAETMELSEMS</sequence>
<feature type="compositionally biased region" description="Polar residues" evidence="1">
    <location>
        <begin position="154"/>
        <end position="167"/>
    </location>
</feature>
<dbReference type="Proteomes" id="UP000541610">
    <property type="component" value="Unassembled WGS sequence"/>
</dbReference>
<accession>A0A7J6NUV7</accession>
<evidence type="ECO:0000313" key="2">
    <source>
        <dbReference type="EMBL" id="KAF4687664.1"/>
    </source>
</evidence>
<dbReference type="EMBL" id="JABANP010000178">
    <property type="protein sequence ID" value="KAF4687664.1"/>
    <property type="molecule type" value="Genomic_DNA"/>
</dbReference>
<evidence type="ECO:0000313" key="3">
    <source>
        <dbReference type="Proteomes" id="UP000541610"/>
    </source>
</evidence>
<dbReference type="AlphaFoldDB" id="A0A7J6NUV7"/>
<feature type="compositionally biased region" description="Acidic residues" evidence="1">
    <location>
        <begin position="118"/>
        <end position="129"/>
    </location>
</feature>
<organism evidence="2 3">
    <name type="scientific">Perkinsus olseni</name>
    <name type="common">Perkinsus atlanticus</name>
    <dbReference type="NCBI Taxonomy" id="32597"/>
    <lineage>
        <taxon>Eukaryota</taxon>
        <taxon>Sar</taxon>
        <taxon>Alveolata</taxon>
        <taxon>Perkinsozoa</taxon>
        <taxon>Perkinsea</taxon>
        <taxon>Perkinsida</taxon>
        <taxon>Perkinsidae</taxon>
        <taxon>Perkinsus</taxon>
    </lineage>
</organism>
<name>A0A7J6NUV7_PEROL</name>
<comment type="caution">
    <text evidence="2">The sequence shown here is derived from an EMBL/GenBank/DDBJ whole genome shotgun (WGS) entry which is preliminary data.</text>
</comment>